<protein>
    <recommendedName>
        <fullName evidence="7">UDP-3-O-acylglucosamine N-acyltransferase</fullName>
        <ecNumber evidence="7">2.3.1.191</ecNumber>
    </recommendedName>
</protein>
<dbReference type="HAMAP" id="MF_00523">
    <property type="entry name" value="LpxD"/>
    <property type="match status" value="1"/>
</dbReference>
<keyword evidence="2 7" id="KW-0441">Lipid A biosynthesis</keyword>
<keyword evidence="10" id="KW-1185">Reference proteome</keyword>
<evidence type="ECO:0000313" key="10">
    <source>
        <dbReference type="Proteomes" id="UP000778523"/>
    </source>
</evidence>
<feature type="active site" description="Proton acceptor" evidence="7">
    <location>
        <position position="237"/>
    </location>
</feature>
<dbReference type="InterPro" id="IPR001451">
    <property type="entry name" value="Hexapep"/>
</dbReference>
<keyword evidence="4 7" id="KW-0677">Repeat</keyword>
<dbReference type="InterPro" id="IPR020573">
    <property type="entry name" value="UDP_GlcNAc_AcTrfase_non-rep"/>
</dbReference>
<dbReference type="InterPro" id="IPR011004">
    <property type="entry name" value="Trimer_LpxA-like_sf"/>
</dbReference>
<dbReference type="PANTHER" id="PTHR43378">
    <property type="entry name" value="UDP-3-O-ACYLGLUCOSAMINE N-ACYLTRANSFERASE"/>
    <property type="match status" value="1"/>
</dbReference>
<evidence type="ECO:0000256" key="6">
    <source>
        <dbReference type="ARBA" id="ARBA00023315"/>
    </source>
</evidence>
<comment type="function">
    <text evidence="7">Catalyzes the N-acylation of UDP-3-O-acylglucosamine using 3-hydroxyacyl-ACP as the acyl donor. Is involved in the biosynthesis of lipid A, a phosphorylated glycolipid that anchors the lipopolysaccharide to the outer membrane of the cell.</text>
</comment>
<keyword evidence="1 7" id="KW-0444">Lipid biosynthesis</keyword>
<name>A0ABX2IFP3_9RHOO</name>
<evidence type="ECO:0000259" key="8">
    <source>
        <dbReference type="Pfam" id="PF04613"/>
    </source>
</evidence>
<dbReference type="Pfam" id="PF00132">
    <property type="entry name" value="Hexapep"/>
    <property type="match status" value="3"/>
</dbReference>
<keyword evidence="3 7" id="KW-0808">Transferase</keyword>
<dbReference type="EC" id="2.3.1.191" evidence="7"/>
<dbReference type="InterPro" id="IPR018357">
    <property type="entry name" value="Hexapep_transf_CS"/>
</dbReference>
<dbReference type="PROSITE" id="PS00101">
    <property type="entry name" value="HEXAPEP_TRANSFERASES"/>
    <property type="match status" value="1"/>
</dbReference>
<proteinExistence type="inferred from homology"/>
<dbReference type="Proteomes" id="UP000778523">
    <property type="component" value="Unassembled WGS sequence"/>
</dbReference>
<dbReference type="InterPro" id="IPR007691">
    <property type="entry name" value="LpxD"/>
</dbReference>
<evidence type="ECO:0000256" key="5">
    <source>
        <dbReference type="ARBA" id="ARBA00023098"/>
    </source>
</evidence>
<keyword evidence="6 7" id="KW-0012">Acyltransferase</keyword>
<dbReference type="SUPFAM" id="SSF51161">
    <property type="entry name" value="Trimeric LpxA-like enzymes"/>
    <property type="match status" value="1"/>
</dbReference>
<dbReference type="RefSeq" id="WP_170021507.1">
    <property type="nucleotide sequence ID" value="NZ_JABCSC020000002.1"/>
</dbReference>
<comment type="caution">
    <text evidence="9">The sequence shown here is derived from an EMBL/GenBank/DDBJ whole genome shotgun (WGS) entry which is preliminary data.</text>
</comment>
<evidence type="ECO:0000256" key="2">
    <source>
        <dbReference type="ARBA" id="ARBA00022556"/>
    </source>
</evidence>
<dbReference type="PANTHER" id="PTHR43378:SF2">
    <property type="entry name" value="UDP-3-O-ACYLGLUCOSAMINE N-ACYLTRANSFERASE 1, MITOCHONDRIAL-RELATED"/>
    <property type="match status" value="1"/>
</dbReference>
<evidence type="ECO:0000256" key="3">
    <source>
        <dbReference type="ARBA" id="ARBA00022679"/>
    </source>
</evidence>
<organism evidence="9 10">
    <name type="scientific">Uliginosibacterium aquaticum</name>
    <dbReference type="NCBI Taxonomy" id="2731212"/>
    <lineage>
        <taxon>Bacteria</taxon>
        <taxon>Pseudomonadati</taxon>
        <taxon>Pseudomonadota</taxon>
        <taxon>Betaproteobacteria</taxon>
        <taxon>Rhodocyclales</taxon>
        <taxon>Zoogloeaceae</taxon>
        <taxon>Uliginosibacterium</taxon>
    </lineage>
</organism>
<dbReference type="Gene3D" id="3.40.1390.10">
    <property type="entry name" value="MurE/MurF, N-terminal domain"/>
    <property type="match status" value="1"/>
</dbReference>
<dbReference type="Gene3D" id="1.20.5.170">
    <property type="match status" value="1"/>
</dbReference>
<evidence type="ECO:0000313" key="9">
    <source>
        <dbReference type="EMBL" id="NSL55027.1"/>
    </source>
</evidence>
<dbReference type="CDD" id="cd03352">
    <property type="entry name" value="LbH_LpxD"/>
    <property type="match status" value="1"/>
</dbReference>
<dbReference type="EMBL" id="JABCSC020000002">
    <property type="protein sequence ID" value="NSL55027.1"/>
    <property type="molecule type" value="Genomic_DNA"/>
</dbReference>
<dbReference type="NCBIfam" id="NF002060">
    <property type="entry name" value="PRK00892.1"/>
    <property type="match status" value="1"/>
</dbReference>
<evidence type="ECO:0000256" key="1">
    <source>
        <dbReference type="ARBA" id="ARBA00022516"/>
    </source>
</evidence>
<comment type="subunit">
    <text evidence="7">Homotrimer.</text>
</comment>
<comment type="similarity">
    <text evidence="7">Belongs to the transferase hexapeptide repeat family. LpxD subfamily.</text>
</comment>
<comment type="pathway">
    <text evidence="7">Bacterial outer membrane biogenesis; LPS lipid A biosynthesis.</text>
</comment>
<sequence>MNFSLQEIVELLGGELRGDASVSISQVAPLERASVGEIGFVVHPKYRQALVSTQAAAVILPVSMAEETALPRIIAADPHLYFARVAQLLNPAKGPSAGIHPRAVVLSELPASVSVGAMAYVGEGCIVGENVVIGPGCVVEQGVSIGEGSTLRANVTVYADCIVGKNCILHAGSVVGSDGFGYARHKDGRWEKIPQIGRAVLGDGVELGANVTVDRGALDDTVIGNGVKIDNLCHIAHNCVIGDNTAMAAQVGIAGSSRVGSRVMLAGQVGVNGHIEIGNDILISGATAVTKDIKQPGVYTAMFPAEPHKDWMRNAARFKRIEAMYERMRDMEKKLEELENKK</sequence>
<feature type="domain" description="UDP-3-O-[3-hydroxymyristoyl] glucosamine N-acyltransferase non-repeat region" evidence="8">
    <location>
        <begin position="22"/>
        <end position="88"/>
    </location>
</feature>
<evidence type="ECO:0000256" key="7">
    <source>
        <dbReference type="HAMAP-Rule" id="MF_00523"/>
    </source>
</evidence>
<reference evidence="9 10" key="1">
    <citation type="submission" date="2020-06" db="EMBL/GenBank/DDBJ databases">
        <title>Draft genome of Uliginosibacterium sp. IMCC34675.</title>
        <authorList>
            <person name="Song J."/>
        </authorList>
    </citation>
    <scope>NUCLEOTIDE SEQUENCE [LARGE SCALE GENOMIC DNA]</scope>
    <source>
        <strain evidence="9 10">IMCC34675</strain>
    </source>
</reference>
<accession>A0ABX2IFP3</accession>
<dbReference type="GO" id="GO:0103118">
    <property type="term" value="F:UDP-3-O-[(3R)-3-hydroxyacyl]-glucosamine N-acyltransferase activity"/>
    <property type="evidence" value="ECO:0007669"/>
    <property type="project" value="UniProtKB-EC"/>
</dbReference>
<keyword evidence="5 7" id="KW-0443">Lipid metabolism</keyword>
<dbReference type="Pfam" id="PF04613">
    <property type="entry name" value="LpxD"/>
    <property type="match status" value="1"/>
</dbReference>
<dbReference type="NCBIfam" id="TIGR01853">
    <property type="entry name" value="lipid_A_lpxD"/>
    <property type="match status" value="1"/>
</dbReference>
<comment type="catalytic activity">
    <reaction evidence="7">
        <text>a UDP-3-O-[(3R)-3-hydroxyacyl]-alpha-D-glucosamine + a (3R)-hydroxyacyl-[ACP] = a UDP-2-N,3-O-bis[(3R)-3-hydroxyacyl]-alpha-D-glucosamine + holo-[ACP] + H(+)</text>
        <dbReference type="Rhea" id="RHEA:53836"/>
        <dbReference type="Rhea" id="RHEA-COMP:9685"/>
        <dbReference type="Rhea" id="RHEA-COMP:9945"/>
        <dbReference type="ChEBI" id="CHEBI:15378"/>
        <dbReference type="ChEBI" id="CHEBI:64479"/>
        <dbReference type="ChEBI" id="CHEBI:78827"/>
        <dbReference type="ChEBI" id="CHEBI:137740"/>
        <dbReference type="ChEBI" id="CHEBI:137748"/>
        <dbReference type="EC" id="2.3.1.191"/>
    </reaction>
</comment>
<evidence type="ECO:0000256" key="4">
    <source>
        <dbReference type="ARBA" id="ARBA00022737"/>
    </source>
</evidence>
<gene>
    <name evidence="7 9" type="primary">lpxD</name>
    <name evidence="9" type="ORF">HJ583_008320</name>
</gene>
<dbReference type="Gene3D" id="2.160.10.10">
    <property type="entry name" value="Hexapeptide repeat proteins"/>
    <property type="match status" value="1"/>
</dbReference>